<protein>
    <submittedName>
        <fullName evidence="4">ZP domain-containing protein</fullName>
    </submittedName>
</protein>
<dbReference type="Proteomes" id="UP000046393">
    <property type="component" value="Unplaced"/>
</dbReference>
<reference evidence="4" key="1">
    <citation type="submission" date="2017-02" db="UniProtKB">
        <authorList>
            <consortium name="WormBaseParasite"/>
        </authorList>
    </citation>
    <scope>IDENTIFICATION</scope>
</reference>
<organism evidence="3 4">
    <name type="scientific">Syphacia muris</name>
    <dbReference type="NCBI Taxonomy" id="451379"/>
    <lineage>
        <taxon>Eukaryota</taxon>
        <taxon>Metazoa</taxon>
        <taxon>Ecdysozoa</taxon>
        <taxon>Nematoda</taxon>
        <taxon>Chromadorea</taxon>
        <taxon>Rhabditida</taxon>
        <taxon>Spirurina</taxon>
        <taxon>Oxyuridomorpha</taxon>
        <taxon>Oxyuroidea</taxon>
        <taxon>Oxyuridae</taxon>
        <taxon>Syphacia</taxon>
    </lineage>
</organism>
<feature type="region of interest" description="Disordered" evidence="1">
    <location>
        <begin position="397"/>
        <end position="421"/>
    </location>
</feature>
<proteinExistence type="predicted"/>
<feature type="compositionally biased region" description="Polar residues" evidence="1">
    <location>
        <begin position="397"/>
        <end position="411"/>
    </location>
</feature>
<keyword evidence="3" id="KW-1185">Reference proteome</keyword>
<keyword evidence="2" id="KW-1133">Transmembrane helix</keyword>
<evidence type="ECO:0000313" key="3">
    <source>
        <dbReference type="Proteomes" id="UP000046393"/>
    </source>
</evidence>
<evidence type="ECO:0000256" key="1">
    <source>
        <dbReference type="SAM" id="MobiDB-lite"/>
    </source>
</evidence>
<evidence type="ECO:0000256" key="2">
    <source>
        <dbReference type="SAM" id="Phobius"/>
    </source>
</evidence>
<accession>A0A0N5AYL3</accession>
<keyword evidence="2" id="KW-0472">Membrane</keyword>
<name>A0A0N5AYL3_9BILA</name>
<sequence>MATIIDNGTAAAKYSTTALTTVTVFAANIEPGHVVVGDKYTLEIRMDQTDMYDYLIERCTYNGKYHFIDHNSLRKQYIFSCLIPNQYFIQKWENDAYGYPGVSKRTLVHFYAPEPLDAIECRVKVIQCCACAELECCYFTVTFQRACGKDVSHVIEQCPQQVVIVQTNKPNTVALDPTNPQIVETQKTATTLPWWIWIVLAILLLLLLCCCLTCLFYWLYFKRGKASKKNATTSPIPSLHAKSDEKLTDDQQFFDALPQKPIPSDPTSSPAPNAIVAAKQLPKKPHRHRRPDMLAENKARMYYTPSESPTDSVHSSISKSRSAFKMLQKPEQHDDTNGGQTYMTKLPDIHASVKRFDTTKNFGVTPTTETRHETTITQQRLITPLESKASQTLSTSKIHQLDSPEQPQVHTATVEGRKNDDLYQIPAQKGSKLEERYFCRDFVDEKTREEGYDQAQYRYMRDYTESESG</sequence>
<keyword evidence="2" id="KW-0812">Transmembrane</keyword>
<dbReference type="AlphaFoldDB" id="A0A0N5AYL3"/>
<evidence type="ECO:0000313" key="4">
    <source>
        <dbReference type="WBParaSite" id="SMUV_0001005801-mRNA-1"/>
    </source>
</evidence>
<feature type="transmembrane region" description="Helical" evidence="2">
    <location>
        <begin position="194"/>
        <end position="220"/>
    </location>
</feature>
<dbReference type="WBParaSite" id="SMUV_0001005801-mRNA-1">
    <property type="protein sequence ID" value="SMUV_0001005801-mRNA-1"/>
    <property type="gene ID" value="SMUV_0001005801"/>
</dbReference>